<dbReference type="AlphaFoldDB" id="A0A318P9A6"/>
<gene>
    <name evidence="5" type="ORF">CT690_12735</name>
</gene>
<dbReference type="Gene3D" id="1.10.260.40">
    <property type="entry name" value="lambda repressor-like DNA-binding domains"/>
    <property type="match status" value="1"/>
</dbReference>
<dbReference type="PANTHER" id="PTHR30146">
    <property type="entry name" value="LACI-RELATED TRANSCRIPTIONAL REPRESSOR"/>
    <property type="match status" value="1"/>
</dbReference>
<evidence type="ECO:0000313" key="6">
    <source>
        <dbReference type="Proteomes" id="UP000248196"/>
    </source>
</evidence>
<dbReference type="Gene3D" id="3.40.50.2300">
    <property type="match status" value="2"/>
</dbReference>
<dbReference type="SUPFAM" id="SSF53822">
    <property type="entry name" value="Periplasmic binding protein-like I"/>
    <property type="match status" value="1"/>
</dbReference>
<protein>
    <submittedName>
        <fullName evidence="5">LacI family transcriptional regulator</fullName>
    </submittedName>
</protein>
<evidence type="ECO:0000256" key="1">
    <source>
        <dbReference type="ARBA" id="ARBA00023015"/>
    </source>
</evidence>
<reference evidence="5 6" key="1">
    <citation type="submission" date="2017-11" db="EMBL/GenBank/DDBJ databases">
        <title>Genome sequence of the oocydin A producing rhizobacterium Serratia plymuthica 4Rx5.</title>
        <authorList>
            <person name="Matilla M.A."/>
            <person name="Udaondo Z."/>
            <person name="Salmond G.P.C."/>
        </authorList>
    </citation>
    <scope>NUCLEOTIDE SEQUENCE [LARGE SCALE GENOMIC DNA]</scope>
    <source>
        <strain evidence="5 6">4Rx5</strain>
    </source>
</reference>
<sequence length="351" mass="37762">MDFDGAQMATILEVAKKAGVSKATVSRVLSGSGYVSPEKRELVDKAIAETGYRPNLLARNLATKTTQTIGLVVTNTLYSGNYFSELMSQSARIMEENGRQLILADGKHTAEEEMAAIQFLLDLRCDGVIIYPRFLSIAQMDEIISQHQQPILVINRRLRLNDSYCIFSDQHATSAAAVAHLIQLGHRDIAFITGSLDSPTGLERLSGYKAALAEQGIAVNSALIVEGKWNAQSGMAAVDVLLAGGHAFSAIVASNDEMAIGAMKRLAECQIPVPSAVSVIGFDDIPLAPYTIPSLSSMKMPVTEMIKETINRLVSMLDGGELSKRPTFPASLILRDSVAAGPHLSAEKTCR</sequence>
<keyword evidence="1" id="KW-0805">Transcription regulation</keyword>
<comment type="caution">
    <text evidence="5">The sequence shown here is derived from an EMBL/GenBank/DDBJ whole genome shotgun (WGS) entry which is preliminary data.</text>
</comment>
<evidence type="ECO:0000313" key="5">
    <source>
        <dbReference type="EMBL" id="PYD38623.1"/>
    </source>
</evidence>
<dbReference type="InterPro" id="IPR028082">
    <property type="entry name" value="Peripla_BP_I"/>
</dbReference>
<dbReference type="PANTHER" id="PTHR30146:SF67">
    <property type="entry name" value="HTH-TYPE TRANSCRIPTIONAL REGULATOR ASCG"/>
    <property type="match status" value="1"/>
</dbReference>
<dbReference type="CDD" id="cd01392">
    <property type="entry name" value="HTH_LacI"/>
    <property type="match status" value="1"/>
</dbReference>
<dbReference type="Pfam" id="PF13377">
    <property type="entry name" value="Peripla_BP_3"/>
    <property type="match status" value="1"/>
</dbReference>
<dbReference type="EMBL" id="PESE01000003">
    <property type="protein sequence ID" value="PYD38623.1"/>
    <property type="molecule type" value="Genomic_DNA"/>
</dbReference>
<dbReference type="InterPro" id="IPR046335">
    <property type="entry name" value="LacI/GalR-like_sensor"/>
</dbReference>
<dbReference type="Proteomes" id="UP000248196">
    <property type="component" value="Unassembled WGS sequence"/>
</dbReference>
<dbReference type="InterPro" id="IPR000843">
    <property type="entry name" value="HTH_LacI"/>
</dbReference>
<dbReference type="InterPro" id="IPR010982">
    <property type="entry name" value="Lambda_DNA-bd_dom_sf"/>
</dbReference>
<dbReference type="SUPFAM" id="SSF47413">
    <property type="entry name" value="lambda repressor-like DNA-binding domains"/>
    <property type="match status" value="1"/>
</dbReference>
<name>A0A318P9A6_SERPL</name>
<evidence type="ECO:0000256" key="2">
    <source>
        <dbReference type="ARBA" id="ARBA00023125"/>
    </source>
</evidence>
<dbReference type="GO" id="GO:0000976">
    <property type="term" value="F:transcription cis-regulatory region binding"/>
    <property type="evidence" value="ECO:0007669"/>
    <property type="project" value="TreeGrafter"/>
</dbReference>
<accession>A0A318P9A6</accession>
<dbReference type="CDD" id="cd06270">
    <property type="entry name" value="PBP1_GalS-like"/>
    <property type="match status" value="1"/>
</dbReference>
<dbReference type="SMART" id="SM00354">
    <property type="entry name" value="HTH_LACI"/>
    <property type="match status" value="1"/>
</dbReference>
<evidence type="ECO:0000259" key="4">
    <source>
        <dbReference type="PROSITE" id="PS50932"/>
    </source>
</evidence>
<evidence type="ECO:0000256" key="3">
    <source>
        <dbReference type="ARBA" id="ARBA00023163"/>
    </source>
</evidence>
<keyword evidence="3" id="KW-0804">Transcription</keyword>
<dbReference type="Pfam" id="PF00356">
    <property type="entry name" value="LacI"/>
    <property type="match status" value="1"/>
</dbReference>
<dbReference type="PROSITE" id="PS50932">
    <property type="entry name" value="HTH_LACI_2"/>
    <property type="match status" value="1"/>
</dbReference>
<organism evidence="5 6">
    <name type="scientific">Serratia plymuthica</name>
    <dbReference type="NCBI Taxonomy" id="82996"/>
    <lineage>
        <taxon>Bacteria</taxon>
        <taxon>Pseudomonadati</taxon>
        <taxon>Pseudomonadota</taxon>
        <taxon>Gammaproteobacteria</taxon>
        <taxon>Enterobacterales</taxon>
        <taxon>Yersiniaceae</taxon>
        <taxon>Serratia</taxon>
    </lineage>
</organism>
<keyword evidence="2" id="KW-0238">DNA-binding</keyword>
<dbReference type="PROSITE" id="PS00356">
    <property type="entry name" value="HTH_LACI_1"/>
    <property type="match status" value="1"/>
</dbReference>
<dbReference type="GO" id="GO:0003700">
    <property type="term" value="F:DNA-binding transcription factor activity"/>
    <property type="evidence" value="ECO:0007669"/>
    <property type="project" value="TreeGrafter"/>
</dbReference>
<feature type="domain" description="HTH lacI-type" evidence="4">
    <location>
        <begin position="9"/>
        <end position="63"/>
    </location>
</feature>
<proteinExistence type="predicted"/>